<dbReference type="PANTHER" id="PTHR36179">
    <property type="entry name" value="LUD_DOM DOMAIN-CONTAINING PROTEIN"/>
    <property type="match status" value="1"/>
</dbReference>
<gene>
    <name evidence="2" type="ORF">IAB26_13305</name>
</gene>
<proteinExistence type="predicted"/>
<accession>A0A9D1D1S1</accession>
<name>A0A9D1D1S1_9FIRM</name>
<dbReference type="EMBL" id="DVFT01000197">
    <property type="protein sequence ID" value="HIQ97520.1"/>
    <property type="molecule type" value="Genomic_DNA"/>
</dbReference>
<comment type="caution">
    <text evidence="2">The sequence shown here is derived from an EMBL/GenBank/DDBJ whole genome shotgun (WGS) entry which is preliminary data.</text>
</comment>
<dbReference type="InterPro" id="IPR003741">
    <property type="entry name" value="LUD_dom"/>
</dbReference>
<dbReference type="Pfam" id="PF02589">
    <property type="entry name" value="LUD_dom"/>
    <property type="match status" value="1"/>
</dbReference>
<protein>
    <submittedName>
        <fullName evidence="2">Lactate utilization protein</fullName>
    </submittedName>
</protein>
<organism evidence="2 3">
    <name type="scientific">Candidatus Limivivens merdigallinarum</name>
    <dbReference type="NCBI Taxonomy" id="2840859"/>
    <lineage>
        <taxon>Bacteria</taxon>
        <taxon>Bacillati</taxon>
        <taxon>Bacillota</taxon>
        <taxon>Clostridia</taxon>
        <taxon>Lachnospirales</taxon>
        <taxon>Lachnospiraceae</taxon>
        <taxon>Lachnospiraceae incertae sedis</taxon>
        <taxon>Candidatus Limivivens</taxon>
    </lineage>
</organism>
<dbReference type="PIRSF" id="PIRSF020269">
    <property type="entry name" value="DUF1121"/>
    <property type="match status" value="1"/>
</dbReference>
<dbReference type="InterPro" id="IPR009501">
    <property type="entry name" value="UCP020269"/>
</dbReference>
<evidence type="ECO:0000313" key="3">
    <source>
        <dbReference type="Proteomes" id="UP000886886"/>
    </source>
</evidence>
<reference evidence="2" key="1">
    <citation type="submission" date="2020-10" db="EMBL/GenBank/DDBJ databases">
        <authorList>
            <person name="Gilroy R."/>
        </authorList>
    </citation>
    <scope>NUCLEOTIDE SEQUENCE</scope>
    <source>
        <strain evidence="2">ChiSjej3B21-11622</strain>
    </source>
</reference>
<dbReference type="AlphaFoldDB" id="A0A9D1D1S1"/>
<dbReference type="PANTHER" id="PTHR36179:SF2">
    <property type="entry name" value="LUD DOMAIN-CONTAINING PROTEIN"/>
    <property type="match status" value="1"/>
</dbReference>
<reference evidence="2" key="2">
    <citation type="journal article" date="2021" name="PeerJ">
        <title>Extensive microbial diversity within the chicken gut microbiome revealed by metagenomics and culture.</title>
        <authorList>
            <person name="Gilroy R."/>
            <person name="Ravi A."/>
            <person name="Getino M."/>
            <person name="Pursley I."/>
            <person name="Horton D.L."/>
            <person name="Alikhan N.F."/>
            <person name="Baker D."/>
            <person name="Gharbi K."/>
            <person name="Hall N."/>
            <person name="Watson M."/>
            <person name="Adriaenssens E.M."/>
            <person name="Foster-Nyarko E."/>
            <person name="Jarju S."/>
            <person name="Secka A."/>
            <person name="Antonio M."/>
            <person name="Oren A."/>
            <person name="Chaudhuri R.R."/>
            <person name="La Ragione R."/>
            <person name="Hildebrand F."/>
            <person name="Pallen M.J."/>
        </authorList>
    </citation>
    <scope>NUCLEOTIDE SEQUENCE</scope>
    <source>
        <strain evidence="2">ChiSjej3B21-11622</strain>
    </source>
</reference>
<feature type="domain" description="LUD" evidence="1">
    <location>
        <begin position="13"/>
        <end position="205"/>
    </location>
</feature>
<evidence type="ECO:0000259" key="1">
    <source>
        <dbReference type="Pfam" id="PF02589"/>
    </source>
</evidence>
<dbReference type="Proteomes" id="UP000886886">
    <property type="component" value="Unassembled WGS sequence"/>
</dbReference>
<sequence>MTPKMKFYENQAESIIRNLKKRNMEGYYCPTREEAVAKALSFIQEGSLVSFGGSMTLSESGMMDALKTGNFQLIDRALAKNPEELKDCYRRSFLADTYVMSTNAITMDGKLVNIDGNGNRAAALIYGPEQVLILCGMNKVCKDEAAAISRAHETAAPMNALRLSMDTPCAKTGSCADCLSKDCICAHTVITRYNRMPGRIKVILVGEALGY</sequence>
<evidence type="ECO:0000313" key="2">
    <source>
        <dbReference type="EMBL" id="HIQ97520.1"/>
    </source>
</evidence>